<dbReference type="Proteomes" id="UP000474159">
    <property type="component" value="Unassembled WGS sequence"/>
</dbReference>
<keyword evidence="2" id="KW-1185">Reference proteome</keyword>
<protein>
    <submittedName>
        <fullName evidence="1">Uncharacterized protein</fullName>
    </submittedName>
</protein>
<organism evidence="1 2">
    <name type="scientific">Methylobacterium soli</name>
    <dbReference type="NCBI Taxonomy" id="553447"/>
    <lineage>
        <taxon>Bacteria</taxon>
        <taxon>Pseudomonadati</taxon>
        <taxon>Pseudomonadota</taxon>
        <taxon>Alphaproteobacteria</taxon>
        <taxon>Hyphomicrobiales</taxon>
        <taxon>Methylobacteriaceae</taxon>
        <taxon>Methylobacterium</taxon>
    </lineage>
</organism>
<gene>
    <name evidence="1" type="ORF">F6X53_20110</name>
</gene>
<comment type="caution">
    <text evidence="1">The sequence shown here is derived from an EMBL/GenBank/DDBJ whole genome shotgun (WGS) entry which is preliminary data.</text>
</comment>
<evidence type="ECO:0000313" key="1">
    <source>
        <dbReference type="EMBL" id="KAB1077185.1"/>
    </source>
</evidence>
<reference evidence="1 2" key="1">
    <citation type="submission" date="2019-09" db="EMBL/GenBank/DDBJ databases">
        <title>YIM 48816 draft genome.</title>
        <authorList>
            <person name="Jiang L."/>
        </authorList>
    </citation>
    <scope>NUCLEOTIDE SEQUENCE [LARGE SCALE GENOMIC DNA]</scope>
    <source>
        <strain evidence="1 2">YIM 48816</strain>
    </source>
</reference>
<name>A0A6L3SX63_9HYPH</name>
<dbReference type="RefSeq" id="WP_151001972.1">
    <property type="nucleotide sequence ID" value="NZ_BPQY01000351.1"/>
</dbReference>
<evidence type="ECO:0000313" key="2">
    <source>
        <dbReference type="Proteomes" id="UP000474159"/>
    </source>
</evidence>
<dbReference type="AlphaFoldDB" id="A0A6L3SX63"/>
<proteinExistence type="predicted"/>
<sequence length="87" mass="9705">MNDAGWDERTSDRQTYRNGFWDRSLDTWLGTLQLCTSKLRLDAYFPRWDGAPAASGLSGIRQCAAGGGERTRRVPFAGIFSGLMKSE</sequence>
<accession>A0A6L3SX63</accession>
<dbReference type="EMBL" id="VZZK01000023">
    <property type="protein sequence ID" value="KAB1077185.1"/>
    <property type="molecule type" value="Genomic_DNA"/>
</dbReference>